<dbReference type="KEGG" id="oro:101364524"/>
<evidence type="ECO:0000256" key="1">
    <source>
        <dbReference type="ARBA" id="ARBA00004123"/>
    </source>
</evidence>
<keyword evidence="2" id="KW-0227">DNA damage</keyword>
<dbReference type="PANTHER" id="PTHR14449">
    <property type="entry name" value="FANCONI ANEMIA GROUP F PROTEIN FANCF"/>
    <property type="match status" value="1"/>
</dbReference>
<dbReference type="Pfam" id="PF11107">
    <property type="entry name" value="FANCF"/>
    <property type="match status" value="1"/>
</dbReference>
<dbReference type="Proteomes" id="UP000245340">
    <property type="component" value="Unplaced"/>
</dbReference>
<dbReference type="Gene3D" id="1.25.40.490">
    <property type="match status" value="1"/>
</dbReference>
<dbReference type="FunFam" id="1.25.40.490:FF:000001">
    <property type="entry name" value="Fanconi anemia, complementation group F"/>
    <property type="match status" value="1"/>
</dbReference>
<dbReference type="InParanoid" id="A0A2U3X5X3"/>
<reference evidence="8" key="1">
    <citation type="submission" date="2025-08" db="UniProtKB">
        <authorList>
            <consortium name="RefSeq"/>
        </authorList>
    </citation>
    <scope>IDENTIFICATION</scope>
</reference>
<dbReference type="GO" id="GO:0036297">
    <property type="term" value="P:interstrand cross-link repair"/>
    <property type="evidence" value="ECO:0007669"/>
    <property type="project" value="InterPro"/>
</dbReference>
<name>A0A2U3X5X3_ODORO</name>
<dbReference type="PANTHER" id="PTHR14449:SF2">
    <property type="entry name" value="FANCONI ANEMIA GROUP F PROTEIN"/>
    <property type="match status" value="1"/>
</dbReference>
<keyword evidence="4" id="KW-0539">Nucleus</keyword>
<sequence>MESLLQHLERFSELVAVSRTTHVSTWDPATVRRALQWARYLRHVHSRFGRHVRIRTALERRLQKRWRQEGTSGSFPVPGLTNFQALGRCDLLLSLRLLKNRALGDAAYHYLLQQLFPGPGVPDADEEKLQGSLVRLARRSSAVHMLRFTGYGENSVLEDSVLKTQAELLLERLREVPKAEGEGPSRFLSALWDRLPQNNFLKVIAAALLLPPSSPRPQGEELELGTPKTPGQGGQELVRWLLAKSDVMAAFCQNLPVGLLTSVAGRHPELSRAYLGLLTDWGRLLRYDLEKGTWVGAEAQHVSWEELYGRFQSLCQAPPPLRDEVLTALESCKAQDGDFQVPGLSIWTDLLLALGRGSIVQLGEKKVLGLSPGPSSLWAVFCYYLYV</sequence>
<evidence type="ECO:0000313" key="8">
    <source>
        <dbReference type="RefSeq" id="XP_004417852.1"/>
    </source>
</evidence>
<evidence type="ECO:0000256" key="5">
    <source>
        <dbReference type="ARBA" id="ARBA00059878"/>
    </source>
</evidence>
<dbReference type="InterPro" id="IPR038505">
    <property type="entry name" value="FANCF_C_sf"/>
</dbReference>
<keyword evidence="3" id="KW-0234">DNA repair</keyword>
<comment type="subcellular location">
    <subcellularLocation>
        <location evidence="1">Nucleus</location>
    </subcellularLocation>
</comment>
<organism evidence="7 8">
    <name type="scientific">Odobenus rosmarus divergens</name>
    <name type="common">Pacific walrus</name>
    <dbReference type="NCBI Taxonomy" id="9708"/>
    <lineage>
        <taxon>Eukaryota</taxon>
        <taxon>Metazoa</taxon>
        <taxon>Chordata</taxon>
        <taxon>Craniata</taxon>
        <taxon>Vertebrata</taxon>
        <taxon>Euteleostomi</taxon>
        <taxon>Mammalia</taxon>
        <taxon>Eutheria</taxon>
        <taxon>Laurasiatheria</taxon>
        <taxon>Carnivora</taxon>
        <taxon>Caniformia</taxon>
        <taxon>Pinnipedia</taxon>
        <taxon>Odobenidae</taxon>
        <taxon>Odobenus</taxon>
    </lineage>
</organism>
<evidence type="ECO:0000313" key="7">
    <source>
        <dbReference type="Proteomes" id="UP000245340"/>
    </source>
</evidence>
<accession>A0A2U3X5X3</accession>
<proteinExistence type="predicted"/>
<protein>
    <recommendedName>
        <fullName evidence="6">Fanconi anemia group F protein</fullName>
    </recommendedName>
</protein>
<evidence type="ECO:0000256" key="4">
    <source>
        <dbReference type="ARBA" id="ARBA00023242"/>
    </source>
</evidence>
<dbReference type="STRING" id="9708.A0A2U3X5X3"/>
<dbReference type="AlphaFoldDB" id="A0A2U3X5X3"/>
<keyword evidence="7" id="KW-1185">Reference proteome</keyword>
<gene>
    <name evidence="8" type="primary">FANCF</name>
</gene>
<comment type="function">
    <text evidence="5">DNA repair protein that may operate in a postreplication repair or a cell cycle checkpoint function. May be implicated in interstrand DNA cross-link repair and in the maintenance of normal chromosome stability.</text>
</comment>
<dbReference type="InterPro" id="IPR035428">
    <property type="entry name" value="FANCF"/>
</dbReference>
<evidence type="ECO:0000256" key="2">
    <source>
        <dbReference type="ARBA" id="ARBA00022763"/>
    </source>
</evidence>
<evidence type="ECO:0000256" key="3">
    <source>
        <dbReference type="ARBA" id="ARBA00023204"/>
    </source>
</evidence>
<dbReference type="GO" id="GO:0043240">
    <property type="term" value="C:Fanconi anaemia nuclear complex"/>
    <property type="evidence" value="ECO:0007669"/>
    <property type="project" value="InterPro"/>
</dbReference>
<dbReference type="RefSeq" id="XP_004417852.1">
    <property type="nucleotide sequence ID" value="XM_004417795.1"/>
</dbReference>
<evidence type="ECO:0000256" key="6">
    <source>
        <dbReference type="ARBA" id="ARBA00070110"/>
    </source>
</evidence>